<dbReference type="GO" id="GO:0006508">
    <property type="term" value="P:proteolysis"/>
    <property type="evidence" value="ECO:0007669"/>
    <property type="project" value="InterPro"/>
</dbReference>
<accession>A0AAV7TVL4</accession>
<dbReference type="Proteomes" id="UP001066276">
    <property type="component" value="Chromosome 3_2"/>
</dbReference>
<dbReference type="InterPro" id="IPR043502">
    <property type="entry name" value="DNA/RNA_pol_sf"/>
</dbReference>
<gene>
    <name evidence="4" type="ORF">NDU88_005899</name>
</gene>
<feature type="compositionally biased region" description="Polar residues" evidence="2">
    <location>
        <begin position="1"/>
        <end position="17"/>
    </location>
</feature>
<organism evidence="4 5">
    <name type="scientific">Pleurodeles waltl</name>
    <name type="common">Iberian ribbed newt</name>
    <dbReference type="NCBI Taxonomy" id="8319"/>
    <lineage>
        <taxon>Eukaryota</taxon>
        <taxon>Metazoa</taxon>
        <taxon>Chordata</taxon>
        <taxon>Craniata</taxon>
        <taxon>Vertebrata</taxon>
        <taxon>Euteleostomi</taxon>
        <taxon>Amphibia</taxon>
        <taxon>Batrachia</taxon>
        <taxon>Caudata</taxon>
        <taxon>Salamandroidea</taxon>
        <taxon>Salamandridae</taxon>
        <taxon>Pleurodelinae</taxon>
        <taxon>Pleurodeles</taxon>
    </lineage>
</organism>
<comment type="caution">
    <text evidence="4">The sequence shown here is derived from an EMBL/GenBank/DDBJ whole genome shotgun (WGS) entry which is preliminary data.</text>
</comment>
<dbReference type="AlphaFoldDB" id="A0AAV7TVL4"/>
<dbReference type="PANTHER" id="PTHR33064">
    <property type="entry name" value="POL PROTEIN"/>
    <property type="match status" value="1"/>
</dbReference>
<dbReference type="InterPro" id="IPR001969">
    <property type="entry name" value="Aspartic_peptidase_AS"/>
</dbReference>
<dbReference type="InterPro" id="IPR018061">
    <property type="entry name" value="Retropepsins"/>
</dbReference>
<dbReference type="InterPro" id="IPR021109">
    <property type="entry name" value="Peptidase_aspartic_dom_sf"/>
</dbReference>
<dbReference type="InterPro" id="IPR001995">
    <property type="entry name" value="Peptidase_A2_cat"/>
</dbReference>
<dbReference type="Gene3D" id="3.10.10.10">
    <property type="entry name" value="HIV Type 1 Reverse Transcriptase, subunit A, domain 1"/>
    <property type="match status" value="1"/>
</dbReference>
<evidence type="ECO:0000256" key="1">
    <source>
        <dbReference type="ARBA" id="ARBA00022801"/>
    </source>
</evidence>
<evidence type="ECO:0000259" key="3">
    <source>
        <dbReference type="PROSITE" id="PS50175"/>
    </source>
</evidence>
<protein>
    <recommendedName>
        <fullName evidence="3">Peptidase A2 domain-containing protein</fullName>
    </recommendedName>
</protein>
<dbReference type="EMBL" id="JANPWB010000006">
    <property type="protein sequence ID" value="KAJ1180682.1"/>
    <property type="molecule type" value="Genomic_DNA"/>
</dbReference>
<dbReference type="PROSITE" id="PS50175">
    <property type="entry name" value="ASP_PROT_RETROV"/>
    <property type="match status" value="1"/>
</dbReference>
<dbReference type="Pfam" id="PF00077">
    <property type="entry name" value="RVP"/>
    <property type="match status" value="1"/>
</dbReference>
<evidence type="ECO:0000313" key="5">
    <source>
        <dbReference type="Proteomes" id="UP001066276"/>
    </source>
</evidence>
<name>A0AAV7TVL4_PLEWA</name>
<dbReference type="Gene3D" id="2.40.70.10">
    <property type="entry name" value="Acid Proteases"/>
    <property type="match status" value="1"/>
</dbReference>
<dbReference type="PANTHER" id="PTHR33064:SF37">
    <property type="entry name" value="RIBONUCLEASE H"/>
    <property type="match status" value="1"/>
</dbReference>
<sequence>MVQEGVVQQSNDVNAFQNVKGPRLRGPNPNFQNNMVQMQGLQPMQQLQMPRVQPMQMQQMQQPVPMVPRQKMQVPLAPMEQQQVMLPQQVTGQRMSQNNTVQQFPLSGENGINDEWSDESSDGEECRLAESLEVDQKGPYVQGMVMGHKVSFLVDTGATRSAVRSAEVPKLPLSGRTVKVVGVANQLLTNLITDPDQVELGTFQGLHRFVVCDSSPVSLLGRDLLCKTRCLIICSNEGIEVQTNSDNEGDEGQVSEPETEITDEENPLINFFPMFTVTYLPADLQGTVKEKVWDLTGKEVGLIKGVEPVKVSVKPNAVFPQVPQYHMAQDVLIKVAQLIADFVKQGVLKKVMSSPCNSLIMGLRKPCGKVGIVQDLRKIHDIVVKCCPVVPNPAVIMFQVPCDAEWFTVVDLSQGFFSVPLHEDSQFLFSFKFLDKVYNWC</sequence>
<evidence type="ECO:0000313" key="4">
    <source>
        <dbReference type="EMBL" id="KAJ1180682.1"/>
    </source>
</evidence>
<keyword evidence="1" id="KW-0378">Hydrolase</keyword>
<feature type="domain" description="Peptidase A2" evidence="3">
    <location>
        <begin position="150"/>
        <end position="224"/>
    </location>
</feature>
<evidence type="ECO:0000256" key="2">
    <source>
        <dbReference type="SAM" id="MobiDB-lite"/>
    </source>
</evidence>
<dbReference type="SUPFAM" id="SSF56672">
    <property type="entry name" value="DNA/RNA polymerases"/>
    <property type="match status" value="1"/>
</dbReference>
<dbReference type="InterPro" id="IPR043128">
    <property type="entry name" value="Rev_trsase/Diguanyl_cyclase"/>
</dbReference>
<proteinExistence type="predicted"/>
<dbReference type="PROSITE" id="PS00141">
    <property type="entry name" value="ASP_PROTEASE"/>
    <property type="match status" value="1"/>
</dbReference>
<dbReference type="GO" id="GO:0004190">
    <property type="term" value="F:aspartic-type endopeptidase activity"/>
    <property type="evidence" value="ECO:0007669"/>
    <property type="project" value="InterPro"/>
</dbReference>
<dbReference type="Gene3D" id="3.30.70.270">
    <property type="match status" value="1"/>
</dbReference>
<reference evidence="4" key="1">
    <citation type="journal article" date="2022" name="bioRxiv">
        <title>Sequencing and chromosome-scale assembly of the giantPleurodeles waltlgenome.</title>
        <authorList>
            <person name="Brown T."/>
            <person name="Elewa A."/>
            <person name="Iarovenko S."/>
            <person name="Subramanian E."/>
            <person name="Araus A.J."/>
            <person name="Petzold A."/>
            <person name="Susuki M."/>
            <person name="Suzuki K.-i.T."/>
            <person name="Hayashi T."/>
            <person name="Toyoda A."/>
            <person name="Oliveira C."/>
            <person name="Osipova E."/>
            <person name="Leigh N.D."/>
            <person name="Simon A."/>
            <person name="Yun M.H."/>
        </authorList>
    </citation>
    <scope>NUCLEOTIDE SEQUENCE</scope>
    <source>
        <strain evidence="4">20211129_DDA</strain>
        <tissue evidence="4">Liver</tissue>
    </source>
</reference>
<dbReference type="SUPFAM" id="SSF50630">
    <property type="entry name" value="Acid proteases"/>
    <property type="match status" value="1"/>
</dbReference>
<feature type="region of interest" description="Disordered" evidence="2">
    <location>
        <begin position="1"/>
        <end position="28"/>
    </location>
</feature>
<keyword evidence="5" id="KW-1185">Reference proteome</keyword>
<dbReference type="InterPro" id="IPR051320">
    <property type="entry name" value="Viral_Replic_Matur_Polypro"/>
</dbReference>